<keyword evidence="2" id="KW-0547">Nucleotide-binding</keyword>
<evidence type="ECO:0000313" key="7">
    <source>
        <dbReference type="EMBL" id="GAG32146.1"/>
    </source>
</evidence>
<dbReference type="InterPro" id="IPR050543">
    <property type="entry name" value="eIF2G"/>
</dbReference>
<name>X0Y5L1_9ZZZZ</name>
<dbReference type="Pfam" id="PF09173">
    <property type="entry name" value="eIF2_C"/>
    <property type="match status" value="1"/>
</dbReference>
<evidence type="ECO:0000256" key="5">
    <source>
        <dbReference type="ARBA" id="ARBA00023134"/>
    </source>
</evidence>
<dbReference type="SUPFAM" id="SSF50465">
    <property type="entry name" value="EF-Tu/eEF-1alpha/eIF2-gamma C-terminal domain"/>
    <property type="match status" value="1"/>
</dbReference>
<evidence type="ECO:0000259" key="6">
    <source>
        <dbReference type="Pfam" id="PF09173"/>
    </source>
</evidence>
<dbReference type="InterPro" id="IPR015256">
    <property type="entry name" value="eIF2g_C"/>
</dbReference>
<dbReference type="GO" id="GO:0003743">
    <property type="term" value="F:translation initiation factor activity"/>
    <property type="evidence" value="ECO:0007669"/>
    <property type="project" value="UniProtKB-KW"/>
</dbReference>
<dbReference type="GO" id="GO:0005829">
    <property type="term" value="C:cytosol"/>
    <property type="evidence" value="ECO:0007669"/>
    <property type="project" value="TreeGrafter"/>
</dbReference>
<organism evidence="7">
    <name type="scientific">marine sediment metagenome</name>
    <dbReference type="NCBI Taxonomy" id="412755"/>
    <lineage>
        <taxon>unclassified sequences</taxon>
        <taxon>metagenomes</taxon>
        <taxon>ecological metagenomes</taxon>
    </lineage>
</organism>
<reference evidence="7" key="1">
    <citation type="journal article" date="2014" name="Front. Microbiol.">
        <title>High frequency of phylogenetically diverse reductive dehalogenase-homologous genes in deep subseafloor sedimentary metagenomes.</title>
        <authorList>
            <person name="Kawai M."/>
            <person name="Futagami T."/>
            <person name="Toyoda A."/>
            <person name="Takaki Y."/>
            <person name="Nishi S."/>
            <person name="Hori S."/>
            <person name="Arai W."/>
            <person name="Tsubouchi T."/>
            <person name="Morono Y."/>
            <person name="Uchiyama I."/>
            <person name="Ito T."/>
            <person name="Fujiyama A."/>
            <person name="Inagaki F."/>
            <person name="Takami H."/>
        </authorList>
    </citation>
    <scope>NUCLEOTIDE SEQUENCE</scope>
    <source>
        <strain evidence="7">Expedition CK06-06</strain>
    </source>
</reference>
<proteinExistence type="predicted"/>
<dbReference type="GO" id="GO:0016787">
    <property type="term" value="F:hydrolase activity"/>
    <property type="evidence" value="ECO:0007669"/>
    <property type="project" value="UniProtKB-KW"/>
</dbReference>
<keyword evidence="1" id="KW-0396">Initiation factor</keyword>
<evidence type="ECO:0000256" key="4">
    <source>
        <dbReference type="ARBA" id="ARBA00022917"/>
    </source>
</evidence>
<protein>
    <recommendedName>
        <fullName evidence="6">Initiation factor eIF2 gamma C-terminal domain-containing protein</fullName>
    </recommendedName>
</protein>
<dbReference type="GO" id="GO:0000049">
    <property type="term" value="F:tRNA binding"/>
    <property type="evidence" value="ECO:0007669"/>
    <property type="project" value="TreeGrafter"/>
</dbReference>
<dbReference type="Gene3D" id="2.40.30.10">
    <property type="entry name" value="Translation factors"/>
    <property type="match status" value="1"/>
</dbReference>
<evidence type="ECO:0000256" key="1">
    <source>
        <dbReference type="ARBA" id="ARBA00022540"/>
    </source>
</evidence>
<dbReference type="AlphaFoldDB" id="X0Y5L1"/>
<dbReference type="PANTHER" id="PTHR42854">
    <property type="entry name" value="EUKARYOTIC TRANSLATION INITIATION FACTOR 2 SUBUNIT 3 FAMILY MEMBER"/>
    <property type="match status" value="1"/>
</dbReference>
<dbReference type="FunFam" id="2.40.30.10:FF:000075">
    <property type="entry name" value="Translation initiation factor 2 subunit gamma"/>
    <property type="match status" value="1"/>
</dbReference>
<gene>
    <name evidence="7" type="ORF">S01H1_61193</name>
</gene>
<dbReference type="GO" id="GO:0005525">
    <property type="term" value="F:GTP binding"/>
    <property type="evidence" value="ECO:0007669"/>
    <property type="project" value="UniProtKB-KW"/>
</dbReference>
<keyword evidence="3" id="KW-0378">Hydrolase</keyword>
<evidence type="ECO:0000256" key="3">
    <source>
        <dbReference type="ARBA" id="ARBA00022801"/>
    </source>
</evidence>
<keyword evidence="4" id="KW-0648">Protein biosynthesis</keyword>
<feature type="non-terminal residue" evidence="7">
    <location>
        <position position="1"/>
    </location>
</feature>
<feature type="domain" description="Initiation factor eIF2 gamma C-terminal" evidence="6">
    <location>
        <begin position="2"/>
        <end position="80"/>
    </location>
</feature>
<dbReference type="GO" id="GO:0001731">
    <property type="term" value="P:formation of translation preinitiation complex"/>
    <property type="evidence" value="ECO:0007669"/>
    <property type="project" value="TreeGrafter"/>
</dbReference>
<dbReference type="InterPro" id="IPR009001">
    <property type="entry name" value="Transl_elong_EF1A/Init_IF2_C"/>
</dbReference>
<comment type="caution">
    <text evidence="7">The sequence shown here is derived from an EMBL/GenBank/DDBJ whole genome shotgun (WGS) entry which is preliminary data.</text>
</comment>
<evidence type="ECO:0000256" key="2">
    <source>
        <dbReference type="ARBA" id="ARBA00022741"/>
    </source>
</evidence>
<sequence length="82" mass="8777">AELLERVVGVEEDLKVGPIKMTEPLMLNVNSSATVGVVTSLKKGHISCRLKLPVCADAGSNVTISRRIGDRFRLIGYGVIKG</sequence>
<dbReference type="EMBL" id="BARS01040112">
    <property type="protein sequence ID" value="GAG32146.1"/>
    <property type="molecule type" value="Genomic_DNA"/>
</dbReference>
<keyword evidence="5" id="KW-0342">GTP-binding</keyword>
<dbReference type="CDD" id="cd15490">
    <property type="entry name" value="eIF2_gamma_III"/>
    <property type="match status" value="1"/>
</dbReference>
<accession>X0Y5L1</accession>
<dbReference type="PANTHER" id="PTHR42854:SF3">
    <property type="entry name" value="EUKARYOTIC TRANSLATION INITIATION FACTOR 2 SUBUNIT 3-RELATED"/>
    <property type="match status" value="1"/>
</dbReference>